<comment type="caution">
    <text evidence="1">The sequence shown here is derived from an EMBL/GenBank/DDBJ whole genome shotgun (WGS) entry which is preliminary data.</text>
</comment>
<gene>
    <name evidence="1" type="ORF">L2E82_03308</name>
</gene>
<evidence type="ECO:0000313" key="2">
    <source>
        <dbReference type="Proteomes" id="UP001055811"/>
    </source>
</evidence>
<sequence length="116" mass="13389">MLWLRIPLEKYDVDDVVNGVTDGMIVLFYIVLSGNAVHKLPGANQTNNSAVQAQRHDLRSYLDYVGYLYQKMEPLPEQERFELGYMDFLQSPVQPLMDNLEVETYETHEKDSVGSF</sequence>
<organism evidence="1 2">
    <name type="scientific">Cichorium intybus</name>
    <name type="common">Chicory</name>
    <dbReference type="NCBI Taxonomy" id="13427"/>
    <lineage>
        <taxon>Eukaryota</taxon>
        <taxon>Viridiplantae</taxon>
        <taxon>Streptophyta</taxon>
        <taxon>Embryophyta</taxon>
        <taxon>Tracheophyta</taxon>
        <taxon>Spermatophyta</taxon>
        <taxon>Magnoliopsida</taxon>
        <taxon>eudicotyledons</taxon>
        <taxon>Gunneridae</taxon>
        <taxon>Pentapetalae</taxon>
        <taxon>asterids</taxon>
        <taxon>campanulids</taxon>
        <taxon>Asterales</taxon>
        <taxon>Asteraceae</taxon>
        <taxon>Cichorioideae</taxon>
        <taxon>Cichorieae</taxon>
        <taxon>Cichoriinae</taxon>
        <taxon>Cichorium</taxon>
    </lineage>
</organism>
<keyword evidence="2" id="KW-1185">Reference proteome</keyword>
<evidence type="ECO:0000313" key="1">
    <source>
        <dbReference type="EMBL" id="KAI3790343.1"/>
    </source>
</evidence>
<reference evidence="1 2" key="2">
    <citation type="journal article" date="2022" name="Mol. Ecol. Resour.">
        <title>The genomes of chicory, endive, great burdock and yacon provide insights into Asteraceae paleo-polyploidization history and plant inulin production.</title>
        <authorList>
            <person name="Fan W."/>
            <person name="Wang S."/>
            <person name="Wang H."/>
            <person name="Wang A."/>
            <person name="Jiang F."/>
            <person name="Liu H."/>
            <person name="Zhao H."/>
            <person name="Xu D."/>
            <person name="Zhang Y."/>
        </authorList>
    </citation>
    <scope>NUCLEOTIDE SEQUENCE [LARGE SCALE GENOMIC DNA]</scope>
    <source>
        <strain evidence="2">cv. Punajuju</strain>
        <tissue evidence="1">Leaves</tissue>
    </source>
</reference>
<dbReference type="EMBL" id="CM042009">
    <property type="protein sequence ID" value="KAI3790343.1"/>
    <property type="molecule type" value="Genomic_DNA"/>
</dbReference>
<name>A0ACB9H3B8_CICIN</name>
<accession>A0ACB9H3B8</accession>
<proteinExistence type="predicted"/>
<dbReference type="Proteomes" id="UP001055811">
    <property type="component" value="Linkage Group LG01"/>
</dbReference>
<protein>
    <submittedName>
        <fullName evidence="1">Uncharacterized protein</fullName>
    </submittedName>
</protein>
<reference evidence="2" key="1">
    <citation type="journal article" date="2022" name="Mol. Ecol. Resour.">
        <title>The genomes of chicory, endive, great burdock and yacon provide insights into Asteraceae palaeo-polyploidization history and plant inulin production.</title>
        <authorList>
            <person name="Fan W."/>
            <person name="Wang S."/>
            <person name="Wang H."/>
            <person name="Wang A."/>
            <person name="Jiang F."/>
            <person name="Liu H."/>
            <person name="Zhao H."/>
            <person name="Xu D."/>
            <person name="Zhang Y."/>
        </authorList>
    </citation>
    <scope>NUCLEOTIDE SEQUENCE [LARGE SCALE GENOMIC DNA]</scope>
    <source>
        <strain evidence="2">cv. Punajuju</strain>
    </source>
</reference>